<evidence type="ECO:0008006" key="3">
    <source>
        <dbReference type="Google" id="ProtNLM"/>
    </source>
</evidence>
<dbReference type="EMBL" id="JSYN01000002">
    <property type="protein sequence ID" value="KIA96363.1"/>
    <property type="molecule type" value="Genomic_DNA"/>
</dbReference>
<proteinExistence type="predicted"/>
<dbReference type="RefSeq" id="WP_039470821.1">
    <property type="nucleotide sequence ID" value="NZ_JSYN01000002.1"/>
</dbReference>
<keyword evidence="2" id="KW-1185">Reference proteome</keyword>
<accession>A0A0C1FWV6</accession>
<evidence type="ECO:0000313" key="2">
    <source>
        <dbReference type="Proteomes" id="UP000031246"/>
    </source>
</evidence>
<name>A0A0C1FWV6_9SPHI</name>
<dbReference type="Proteomes" id="UP000031246">
    <property type="component" value="Unassembled WGS sequence"/>
</dbReference>
<organism evidence="1 2">
    <name type="scientific">Pedobacter kyungheensis</name>
    <dbReference type="NCBI Taxonomy" id="1069985"/>
    <lineage>
        <taxon>Bacteria</taxon>
        <taxon>Pseudomonadati</taxon>
        <taxon>Bacteroidota</taxon>
        <taxon>Sphingobacteriia</taxon>
        <taxon>Sphingobacteriales</taxon>
        <taxon>Sphingobacteriaceae</taxon>
        <taxon>Pedobacter</taxon>
    </lineage>
</organism>
<dbReference type="OrthoDB" id="764324at2"/>
<gene>
    <name evidence="1" type="ORF">OC25_00950</name>
</gene>
<sequence length="168" mass="19946">MIFFLDIDGVMVHANPHKKVELEEDGFYKFNTIAVDILNSVIYKTIDEVILSTSHRYRYNEDKWKEIFEKRGMDFKFLSILNSDKLSFDPKSNRKTEILDWINSNKIDSSKIVIIDDDKSLNDLPRHLKDRLVLTNSYTGLNDVNDLKNVLQRRLKKNIFKERDYKVQ</sequence>
<reference evidence="1 2" key="1">
    <citation type="submission" date="2014-10" db="EMBL/GenBank/DDBJ databases">
        <title>Pedobacter Kyungheensis.</title>
        <authorList>
            <person name="Anderson B.M."/>
            <person name="Newman J.D."/>
        </authorList>
    </citation>
    <scope>NUCLEOTIDE SEQUENCE [LARGE SCALE GENOMIC DNA]</scope>
    <source>
        <strain evidence="1 2">KACC 16221</strain>
    </source>
</reference>
<protein>
    <recommendedName>
        <fullName evidence="3">FCP1 homology domain-containing protein</fullName>
    </recommendedName>
</protein>
<comment type="caution">
    <text evidence="1">The sequence shown here is derived from an EMBL/GenBank/DDBJ whole genome shotgun (WGS) entry which is preliminary data.</text>
</comment>
<dbReference type="AlphaFoldDB" id="A0A0C1FWV6"/>
<dbReference type="Pfam" id="PF18143">
    <property type="entry name" value="HAD_SAK_2"/>
    <property type="match status" value="1"/>
</dbReference>
<evidence type="ECO:0000313" key="1">
    <source>
        <dbReference type="EMBL" id="KIA96363.1"/>
    </source>
</evidence>